<evidence type="ECO:0000313" key="2">
    <source>
        <dbReference type="EMBL" id="RFU39072.1"/>
    </source>
</evidence>
<sequence length="91" mass="10671">MTRVFGDPVEVRVTGGRPAGFAWRGRRYAVRRVLEHWVTTRDWWREQEPDADEPGEREYWRVEAAAGGEPGVYELRHDTAADAWTLSRLWD</sequence>
<dbReference type="RefSeq" id="WP_117359613.1">
    <property type="nucleotide sequence ID" value="NZ_QURH01000579.1"/>
</dbReference>
<protein>
    <submittedName>
        <fullName evidence="2">Nucleotidyltransferase</fullName>
    </submittedName>
</protein>
<accession>A0A372JGE0</accession>
<comment type="caution">
    <text evidence="2">The sequence shown here is derived from an EMBL/GenBank/DDBJ whole genome shotgun (WGS) entry which is preliminary data.</text>
</comment>
<evidence type="ECO:0000313" key="3">
    <source>
        <dbReference type="Proteomes" id="UP000261811"/>
    </source>
</evidence>
<organism evidence="2 3">
    <name type="scientific">Actinomadura logoneensis</name>
    <dbReference type="NCBI Taxonomy" id="2293572"/>
    <lineage>
        <taxon>Bacteria</taxon>
        <taxon>Bacillati</taxon>
        <taxon>Actinomycetota</taxon>
        <taxon>Actinomycetes</taxon>
        <taxon>Streptosporangiales</taxon>
        <taxon>Thermomonosporaceae</taxon>
        <taxon>Actinomadura</taxon>
    </lineage>
</organism>
<dbReference type="Pfam" id="PF20114">
    <property type="entry name" value="DUF6504"/>
    <property type="match status" value="1"/>
</dbReference>
<proteinExistence type="predicted"/>
<dbReference type="EMBL" id="QURH01000579">
    <property type="protein sequence ID" value="RFU39072.1"/>
    <property type="molecule type" value="Genomic_DNA"/>
</dbReference>
<name>A0A372JGE0_9ACTN</name>
<keyword evidence="3" id="KW-1185">Reference proteome</keyword>
<gene>
    <name evidence="2" type="ORF">DZF91_24335</name>
</gene>
<dbReference type="Proteomes" id="UP000261811">
    <property type="component" value="Unassembled WGS sequence"/>
</dbReference>
<dbReference type="OrthoDB" id="5243842at2"/>
<evidence type="ECO:0000259" key="1">
    <source>
        <dbReference type="Pfam" id="PF20114"/>
    </source>
</evidence>
<reference evidence="2 3" key="1">
    <citation type="submission" date="2018-08" db="EMBL/GenBank/DDBJ databases">
        <title>Actinomadura jelena sp. nov., a novel Actinomycete isolated from soil in Chad.</title>
        <authorList>
            <person name="Shi L."/>
        </authorList>
    </citation>
    <scope>NUCLEOTIDE SEQUENCE [LARGE SCALE GENOMIC DNA]</scope>
    <source>
        <strain evidence="2 3">NEAU-G17</strain>
    </source>
</reference>
<feature type="domain" description="DUF6504" evidence="1">
    <location>
        <begin position="1"/>
        <end position="91"/>
    </location>
</feature>
<dbReference type="InterPro" id="IPR045443">
    <property type="entry name" value="DUF6504"/>
</dbReference>
<dbReference type="AlphaFoldDB" id="A0A372JGE0"/>
<keyword evidence="2" id="KW-0808">Transferase</keyword>
<dbReference type="GO" id="GO:0016740">
    <property type="term" value="F:transferase activity"/>
    <property type="evidence" value="ECO:0007669"/>
    <property type="project" value="UniProtKB-KW"/>
</dbReference>